<accession>A0A8D9A0M7</accession>
<evidence type="ECO:0000313" key="1">
    <source>
        <dbReference type="EMBL" id="CAG6756625.1"/>
    </source>
</evidence>
<proteinExistence type="predicted"/>
<dbReference type="AlphaFoldDB" id="A0A8D9A0M7"/>
<organism evidence="1">
    <name type="scientific">Cacopsylla melanoneura</name>
    <dbReference type="NCBI Taxonomy" id="428564"/>
    <lineage>
        <taxon>Eukaryota</taxon>
        <taxon>Metazoa</taxon>
        <taxon>Ecdysozoa</taxon>
        <taxon>Arthropoda</taxon>
        <taxon>Hexapoda</taxon>
        <taxon>Insecta</taxon>
        <taxon>Pterygota</taxon>
        <taxon>Neoptera</taxon>
        <taxon>Paraneoptera</taxon>
        <taxon>Hemiptera</taxon>
        <taxon>Sternorrhyncha</taxon>
        <taxon>Psylloidea</taxon>
        <taxon>Psyllidae</taxon>
        <taxon>Psyllinae</taxon>
        <taxon>Cacopsylla</taxon>
    </lineage>
</organism>
<name>A0A8D9A0M7_9HEMI</name>
<protein>
    <submittedName>
        <fullName evidence="1">Uncharacterized protein</fullName>
    </submittedName>
</protein>
<dbReference type="EMBL" id="HBUF01545190">
    <property type="protein sequence ID" value="CAG6756625.1"/>
    <property type="molecule type" value="Transcribed_RNA"/>
</dbReference>
<reference evidence="1" key="1">
    <citation type="submission" date="2021-05" db="EMBL/GenBank/DDBJ databases">
        <authorList>
            <person name="Alioto T."/>
            <person name="Alioto T."/>
            <person name="Gomez Garrido J."/>
        </authorList>
    </citation>
    <scope>NUCLEOTIDE SEQUENCE</scope>
</reference>
<sequence>MDIFNARNNTLIEFYSKFVTQEKYPLLRKNALRISSLIGSRYLYLQAIVFPDEDYKIKDKDKALRWPSRKLPPDCDYKTPTQYCQIGGCHAMPTIPLNTKVRSLTELIFF</sequence>